<organism evidence="2 3">
    <name type="scientific">Gossypium arboreum</name>
    <name type="common">Tree cotton</name>
    <name type="synonym">Gossypium nanking</name>
    <dbReference type="NCBI Taxonomy" id="29729"/>
    <lineage>
        <taxon>Eukaryota</taxon>
        <taxon>Viridiplantae</taxon>
        <taxon>Streptophyta</taxon>
        <taxon>Embryophyta</taxon>
        <taxon>Tracheophyta</taxon>
        <taxon>Spermatophyta</taxon>
        <taxon>Magnoliopsida</taxon>
        <taxon>eudicotyledons</taxon>
        <taxon>Gunneridae</taxon>
        <taxon>Pentapetalae</taxon>
        <taxon>rosids</taxon>
        <taxon>malvids</taxon>
        <taxon>Malvales</taxon>
        <taxon>Malvaceae</taxon>
        <taxon>Malvoideae</taxon>
        <taxon>Gossypium</taxon>
    </lineage>
</organism>
<comment type="caution">
    <text evidence="2">The sequence shown here is derived from an EMBL/GenBank/DDBJ whole genome shotgun (WGS) entry which is preliminary data.</text>
</comment>
<dbReference type="SUPFAM" id="SSF53756">
    <property type="entry name" value="UDP-Glycosyltransferase/glycogen phosphorylase"/>
    <property type="match status" value="1"/>
</dbReference>
<name>A0ABR0MK39_GOSAR</name>
<sequence length="82" mass="9378">MNAFKMVKELRLAVELRLDYEQLNIDNVVTANEIEKVAKQVMDDCSEVRKKVKEMAEIARKAIVNGGSSFLSVQRFIEDMIS</sequence>
<evidence type="ECO:0000313" key="2">
    <source>
        <dbReference type="EMBL" id="KAK5773445.1"/>
    </source>
</evidence>
<dbReference type="PANTHER" id="PTHR48048:SF45">
    <property type="entry name" value="GLYCOSYLTRANSFERASE"/>
    <property type="match status" value="1"/>
</dbReference>
<keyword evidence="3" id="KW-1185">Reference proteome</keyword>
<dbReference type="PANTHER" id="PTHR48048">
    <property type="entry name" value="GLYCOSYLTRANSFERASE"/>
    <property type="match status" value="1"/>
</dbReference>
<dbReference type="EMBL" id="JARKNE010000013">
    <property type="protein sequence ID" value="KAK5773445.1"/>
    <property type="molecule type" value="Genomic_DNA"/>
</dbReference>
<gene>
    <name evidence="2" type="ORF">PVK06_049751</name>
</gene>
<evidence type="ECO:0000313" key="3">
    <source>
        <dbReference type="Proteomes" id="UP001358586"/>
    </source>
</evidence>
<evidence type="ECO:0000256" key="1">
    <source>
        <dbReference type="ARBA" id="ARBA00009995"/>
    </source>
</evidence>
<comment type="similarity">
    <text evidence="1">Belongs to the UDP-glycosyltransferase family.</text>
</comment>
<dbReference type="Gene3D" id="3.40.50.2000">
    <property type="entry name" value="Glycogen Phosphorylase B"/>
    <property type="match status" value="2"/>
</dbReference>
<dbReference type="Proteomes" id="UP001358586">
    <property type="component" value="Chromosome 13"/>
</dbReference>
<proteinExistence type="inferred from homology"/>
<dbReference type="InterPro" id="IPR050481">
    <property type="entry name" value="UDP-glycosyltransf_plant"/>
</dbReference>
<accession>A0ABR0MK39</accession>
<protein>
    <submittedName>
        <fullName evidence="2">Uncharacterized protein</fullName>
    </submittedName>
</protein>
<reference evidence="2 3" key="1">
    <citation type="submission" date="2023-03" db="EMBL/GenBank/DDBJ databases">
        <title>WGS of Gossypium arboreum.</title>
        <authorList>
            <person name="Yu D."/>
        </authorList>
    </citation>
    <scope>NUCLEOTIDE SEQUENCE [LARGE SCALE GENOMIC DNA]</scope>
    <source>
        <tissue evidence="2">Leaf</tissue>
    </source>
</reference>